<feature type="transmembrane region" description="Helical" evidence="1">
    <location>
        <begin position="206"/>
        <end position="230"/>
    </location>
</feature>
<evidence type="ECO:0000256" key="1">
    <source>
        <dbReference type="SAM" id="Phobius"/>
    </source>
</evidence>
<accession>A0A226DT86</accession>
<proteinExistence type="predicted"/>
<keyword evidence="3" id="KW-1185">Reference proteome</keyword>
<name>A0A226DT86_FOLCA</name>
<dbReference type="Proteomes" id="UP000198287">
    <property type="component" value="Unassembled WGS sequence"/>
</dbReference>
<protein>
    <submittedName>
        <fullName evidence="2">Uncharacterized protein</fullName>
    </submittedName>
</protein>
<keyword evidence="1" id="KW-1133">Transmembrane helix</keyword>
<gene>
    <name evidence="2" type="ORF">Fcan01_16876</name>
</gene>
<feature type="transmembrane region" description="Helical" evidence="1">
    <location>
        <begin position="83"/>
        <end position="105"/>
    </location>
</feature>
<sequence length="437" mass="50061">MWHIDGPLHFRACIESIQRNSLRFAYFLKWDEKLGKAVPLKSSARQYRAFQWFTVFSTLIILPIYFLRWYQIAKSPTTSLTSVTYHVAVIGNCTIFIVLPLLWFLANESNLKKFITYFYVTINLDKQFHNLLLKILPKKSKNGLRNLTCTANLATFTVSYTSPAITTWVAFNDNTPVYGFILHVLNVARIHFIARIIIGSLISITFNVFVSVLYLCVLFAVTGIVVLHFWSRILLQKDFSFQKTVQIYNQLKILTKLVQEIVYDLVTPCLHHDYAVILSTVAMYDFILQFTKGNQVSAIVTLTALLGIPSTIGFERLAICFSAKASVASKEMLRILLMNHGKDKYRRRVVQSLLPNSISLEFLDSVDTIRNGVGTSYFLRYLDRVQSYTSTWLLATRHNHFLSPKKYGTDQASSIQRVAEKRVKSYKGGPPAYALRI</sequence>
<organism evidence="2 3">
    <name type="scientific">Folsomia candida</name>
    <name type="common">Springtail</name>
    <dbReference type="NCBI Taxonomy" id="158441"/>
    <lineage>
        <taxon>Eukaryota</taxon>
        <taxon>Metazoa</taxon>
        <taxon>Ecdysozoa</taxon>
        <taxon>Arthropoda</taxon>
        <taxon>Hexapoda</taxon>
        <taxon>Collembola</taxon>
        <taxon>Entomobryomorpha</taxon>
        <taxon>Isotomoidea</taxon>
        <taxon>Isotomidae</taxon>
        <taxon>Proisotominae</taxon>
        <taxon>Folsomia</taxon>
    </lineage>
</organism>
<keyword evidence="1" id="KW-0812">Transmembrane</keyword>
<keyword evidence="1" id="KW-0472">Membrane</keyword>
<reference evidence="2 3" key="1">
    <citation type="submission" date="2015-12" db="EMBL/GenBank/DDBJ databases">
        <title>The genome of Folsomia candida.</title>
        <authorList>
            <person name="Faddeeva A."/>
            <person name="Derks M.F."/>
            <person name="Anvar Y."/>
            <person name="Smit S."/>
            <person name="Van Straalen N."/>
            <person name="Roelofs D."/>
        </authorList>
    </citation>
    <scope>NUCLEOTIDE SEQUENCE [LARGE SCALE GENOMIC DNA]</scope>
    <source>
        <strain evidence="2 3">VU population</strain>
        <tissue evidence="2">Whole body</tissue>
    </source>
</reference>
<evidence type="ECO:0000313" key="2">
    <source>
        <dbReference type="EMBL" id="OXA48238.1"/>
    </source>
</evidence>
<comment type="caution">
    <text evidence="2">The sequence shown here is derived from an EMBL/GenBank/DDBJ whole genome shotgun (WGS) entry which is preliminary data.</text>
</comment>
<feature type="transmembrane region" description="Helical" evidence="1">
    <location>
        <begin position="49"/>
        <end position="71"/>
    </location>
</feature>
<evidence type="ECO:0000313" key="3">
    <source>
        <dbReference type="Proteomes" id="UP000198287"/>
    </source>
</evidence>
<dbReference type="AlphaFoldDB" id="A0A226DT86"/>
<feature type="transmembrane region" description="Helical" evidence="1">
    <location>
        <begin position="177"/>
        <end position="194"/>
    </location>
</feature>
<dbReference type="EMBL" id="LNIX01000012">
    <property type="protein sequence ID" value="OXA48238.1"/>
    <property type="molecule type" value="Genomic_DNA"/>
</dbReference>
<feature type="transmembrane region" description="Helical" evidence="1">
    <location>
        <begin position="147"/>
        <end position="171"/>
    </location>
</feature>